<dbReference type="Pfam" id="PF14561">
    <property type="entry name" value="TPR_20"/>
    <property type="match status" value="1"/>
</dbReference>
<evidence type="ECO:0000259" key="1">
    <source>
        <dbReference type="Pfam" id="PF07689"/>
    </source>
</evidence>
<dbReference type="Pfam" id="PF07689">
    <property type="entry name" value="KaiB"/>
    <property type="match status" value="1"/>
</dbReference>
<dbReference type="InterPro" id="IPR011990">
    <property type="entry name" value="TPR-like_helical_dom_sf"/>
</dbReference>
<gene>
    <name evidence="2" type="ORF">UFOPK1581_00061</name>
</gene>
<dbReference type="InterPro" id="IPR011649">
    <property type="entry name" value="KaiB_domain"/>
</dbReference>
<dbReference type="AlphaFoldDB" id="A0A6J6CI01"/>
<protein>
    <submittedName>
        <fullName evidence="2">Unannotated protein</fullName>
    </submittedName>
</protein>
<accession>A0A6J6CI01</accession>
<dbReference type="Gene3D" id="3.40.30.10">
    <property type="entry name" value="Glutaredoxin"/>
    <property type="match status" value="1"/>
</dbReference>
<organism evidence="2">
    <name type="scientific">freshwater metagenome</name>
    <dbReference type="NCBI Taxonomy" id="449393"/>
    <lineage>
        <taxon>unclassified sequences</taxon>
        <taxon>metagenomes</taxon>
        <taxon>ecological metagenomes</taxon>
    </lineage>
</organism>
<dbReference type="EMBL" id="CAEZTB010000004">
    <property type="protein sequence ID" value="CAB4549448.1"/>
    <property type="molecule type" value="Genomic_DNA"/>
</dbReference>
<dbReference type="Gene3D" id="1.25.40.10">
    <property type="entry name" value="Tetratricopeptide repeat domain"/>
    <property type="match status" value="1"/>
</dbReference>
<proteinExistence type="predicted"/>
<evidence type="ECO:0000313" key="2">
    <source>
        <dbReference type="EMBL" id="CAB4549448.1"/>
    </source>
</evidence>
<dbReference type="InterPro" id="IPR036249">
    <property type="entry name" value="Thioredoxin-like_sf"/>
</dbReference>
<feature type="domain" description="KaiB" evidence="1">
    <location>
        <begin position="42"/>
        <end position="119"/>
    </location>
</feature>
<dbReference type="GO" id="GO:0048511">
    <property type="term" value="P:rhythmic process"/>
    <property type="evidence" value="ECO:0007669"/>
    <property type="project" value="InterPro"/>
</dbReference>
<reference evidence="2" key="1">
    <citation type="submission" date="2020-05" db="EMBL/GenBank/DDBJ databases">
        <authorList>
            <person name="Chiriac C."/>
            <person name="Salcher M."/>
            <person name="Ghai R."/>
            <person name="Kavagutti S V."/>
        </authorList>
    </citation>
    <scope>NUCLEOTIDE SEQUENCE</scope>
</reference>
<name>A0A6J6CI01_9ZZZZ</name>
<sequence length="277" mass="30267">MAIEFGKSTDQAQTVPALVLEVDSTSIRDYLAISDSLPVLVLFVQENDPTSQSLLRTVKTLTEKTAGKILTLVVDAVKSPELAQAFELKQIPTLLGMLKGQPAPLFVGDQPAEQVQQIIDRVLEVGKENGLTGVVKVAEPEPELSITHQQAFAAIEENNYPLAKSLYEKALVENPNDQLAEAGLAQIKLLIRLEGKDLSSLVRSPGEDTDAVLDRVDALIATGSAKEGFEQLLVLFEKTAKDQREPIRLRFVELFLVVGNEDPAVMQARKNLSLLLF</sequence>
<dbReference type="SUPFAM" id="SSF52833">
    <property type="entry name" value="Thioredoxin-like"/>
    <property type="match status" value="1"/>
</dbReference>